<proteinExistence type="predicted"/>
<feature type="non-terminal residue" evidence="1">
    <location>
        <position position="1"/>
    </location>
</feature>
<dbReference type="EMBL" id="KN833458">
    <property type="protein sequence ID" value="KIM71139.1"/>
    <property type="molecule type" value="Genomic_DNA"/>
</dbReference>
<dbReference type="HOGENOM" id="CLU_006344_4_2_1"/>
<dbReference type="Proteomes" id="UP000054166">
    <property type="component" value="Unassembled WGS sequence"/>
</dbReference>
<gene>
    <name evidence="1" type="ORF">PILCRDRAFT_83081</name>
</gene>
<name>A0A0C3ESS6_PILCF</name>
<sequence length="718" mass="81685">IGNPAFRNNLRYSPQRAYEDENGETQIFDEMWTGDWWWNMQVSYLSRATIAPVIIASDKTQLSNFSRDKSAWPMYLTIGNIEKSTRRSPSARATVLIGYIPVTKLDCFSESKRKTQGQQIFHDYMKSLLRPLVNAGYSGVKMACADGFVHRVFPILAAYVADHPEQCLATCCLENRCPRSVVEANKRGRPEFSTPRDSASTLEAMKDAVVGDSEDFTHLGLRPNRPFWEDLPYCDIFSCFTPDLLHQLHKGVFKDHVVKWATKCLEGGADEIDRRFCAMPRGSNLRHFQKGILLISQWTGTEYKNMEKVFLGVLAGPAEPGLIRVVRATLDFIYYAHFESHTLDSLRKLDAAWVAFHGNLQYFVDKGVRKDRDNFNIPKLHSMHHYINSIISRGSADGFSTESPERLHIDFAKNAYRATNKRNYLKQMTKWLERQDACFRFSAYLQWTVEGYNSELEGSLEVKEDNEDGVVEDDEDGDEDVGEQAVFLGYSVAKLPAYRNVPITDLINNYGADDIITQLTTFLQNSPLTSRSARAPILTSTLSMYKCVTVRLPPAPQVTSSVTKDVVRARPFVAARGSVPAVAAQFDTVLARESAEEDGIEHPLDGLKVCQVRVIFGLPEDYGSFPHPMAYVEWFTPLRNPVPELGMYQISRSTRNQCRCASIIPVSQIERLVHLIPKFGREINRMWSADDVIELCKTFYINPYVRHLDFLLFRYLVS</sequence>
<reference evidence="1 2" key="1">
    <citation type="submission" date="2014-04" db="EMBL/GenBank/DDBJ databases">
        <authorList>
            <consortium name="DOE Joint Genome Institute"/>
            <person name="Kuo A."/>
            <person name="Tarkka M."/>
            <person name="Buscot F."/>
            <person name="Kohler A."/>
            <person name="Nagy L.G."/>
            <person name="Floudas D."/>
            <person name="Copeland A."/>
            <person name="Barry K.W."/>
            <person name="Cichocki N."/>
            <person name="Veneault-Fourrey C."/>
            <person name="LaButti K."/>
            <person name="Lindquist E.A."/>
            <person name="Lipzen A."/>
            <person name="Lundell T."/>
            <person name="Morin E."/>
            <person name="Murat C."/>
            <person name="Sun H."/>
            <person name="Tunlid A."/>
            <person name="Henrissat B."/>
            <person name="Grigoriev I.V."/>
            <person name="Hibbett D.S."/>
            <person name="Martin F."/>
            <person name="Nordberg H.P."/>
            <person name="Cantor M.N."/>
            <person name="Hua S.X."/>
        </authorList>
    </citation>
    <scope>NUCLEOTIDE SEQUENCE [LARGE SCALE GENOMIC DNA]</scope>
    <source>
        <strain evidence="1 2">F 1598</strain>
    </source>
</reference>
<protein>
    <submittedName>
        <fullName evidence="1">Uncharacterized protein</fullName>
    </submittedName>
</protein>
<evidence type="ECO:0000313" key="2">
    <source>
        <dbReference type="Proteomes" id="UP000054166"/>
    </source>
</evidence>
<keyword evidence="2" id="KW-1185">Reference proteome</keyword>
<dbReference type="Pfam" id="PF18759">
    <property type="entry name" value="Plavaka"/>
    <property type="match status" value="1"/>
</dbReference>
<accession>A0A0C3ESS6</accession>
<organism evidence="1 2">
    <name type="scientific">Piloderma croceum (strain F 1598)</name>
    <dbReference type="NCBI Taxonomy" id="765440"/>
    <lineage>
        <taxon>Eukaryota</taxon>
        <taxon>Fungi</taxon>
        <taxon>Dikarya</taxon>
        <taxon>Basidiomycota</taxon>
        <taxon>Agaricomycotina</taxon>
        <taxon>Agaricomycetes</taxon>
        <taxon>Agaricomycetidae</taxon>
        <taxon>Atheliales</taxon>
        <taxon>Atheliaceae</taxon>
        <taxon>Piloderma</taxon>
    </lineage>
</organism>
<dbReference type="OrthoDB" id="2418900at2759"/>
<reference evidence="2" key="2">
    <citation type="submission" date="2015-01" db="EMBL/GenBank/DDBJ databases">
        <title>Evolutionary Origins and Diversification of the Mycorrhizal Mutualists.</title>
        <authorList>
            <consortium name="DOE Joint Genome Institute"/>
            <consortium name="Mycorrhizal Genomics Consortium"/>
            <person name="Kohler A."/>
            <person name="Kuo A."/>
            <person name="Nagy L.G."/>
            <person name="Floudas D."/>
            <person name="Copeland A."/>
            <person name="Barry K.W."/>
            <person name="Cichocki N."/>
            <person name="Veneault-Fourrey C."/>
            <person name="LaButti K."/>
            <person name="Lindquist E.A."/>
            <person name="Lipzen A."/>
            <person name="Lundell T."/>
            <person name="Morin E."/>
            <person name="Murat C."/>
            <person name="Riley R."/>
            <person name="Ohm R."/>
            <person name="Sun H."/>
            <person name="Tunlid A."/>
            <person name="Henrissat B."/>
            <person name="Grigoriev I.V."/>
            <person name="Hibbett D.S."/>
            <person name="Martin F."/>
        </authorList>
    </citation>
    <scope>NUCLEOTIDE SEQUENCE [LARGE SCALE GENOMIC DNA]</scope>
    <source>
        <strain evidence="2">F 1598</strain>
    </source>
</reference>
<evidence type="ECO:0000313" key="1">
    <source>
        <dbReference type="EMBL" id="KIM71139.1"/>
    </source>
</evidence>
<dbReference type="AlphaFoldDB" id="A0A0C3ESS6"/>
<dbReference type="InterPro" id="IPR041078">
    <property type="entry name" value="Plavaka"/>
</dbReference>
<dbReference type="InParanoid" id="A0A0C3ESS6"/>